<dbReference type="EMBL" id="ML996091">
    <property type="protein sequence ID" value="KAF2149359.1"/>
    <property type="molecule type" value="Genomic_DNA"/>
</dbReference>
<name>A0A9P4IYW4_9PEZI</name>
<dbReference type="OrthoDB" id="4898680at2759"/>
<dbReference type="PANTHER" id="PTHR31001:SF40">
    <property type="entry name" value="ZN(II)2CYS6 TRANSCRIPTION FACTOR (EUROFUNG)"/>
    <property type="match status" value="1"/>
</dbReference>
<dbReference type="Proteomes" id="UP000799439">
    <property type="component" value="Unassembled WGS sequence"/>
</dbReference>
<organism evidence="5 6">
    <name type="scientific">Myriangium duriaei CBS 260.36</name>
    <dbReference type="NCBI Taxonomy" id="1168546"/>
    <lineage>
        <taxon>Eukaryota</taxon>
        <taxon>Fungi</taxon>
        <taxon>Dikarya</taxon>
        <taxon>Ascomycota</taxon>
        <taxon>Pezizomycotina</taxon>
        <taxon>Dothideomycetes</taxon>
        <taxon>Dothideomycetidae</taxon>
        <taxon>Myriangiales</taxon>
        <taxon>Myriangiaceae</taxon>
        <taxon>Myriangium</taxon>
    </lineage>
</organism>
<protein>
    <recommendedName>
        <fullName evidence="4">Zn(2)-C6 fungal-type domain-containing protein</fullName>
    </recommendedName>
</protein>
<dbReference type="PROSITE" id="PS50048">
    <property type="entry name" value="ZN2_CY6_FUNGAL_2"/>
    <property type="match status" value="1"/>
</dbReference>
<evidence type="ECO:0000256" key="1">
    <source>
        <dbReference type="ARBA" id="ARBA00004123"/>
    </source>
</evidence>
<dbReference type="Gene3D" id="4.10.240.10">
    <property type="entry name" value="Zn(2)-C6 fungal-type DNA-binding domain"/>
    <property type="match status" value="1"/>
</dbReference>
<dbReference type="PANTHER" id="PTHR31001">
    <property type="entry name" value="UNCHARACTERIZED TRANSCRIPTIONAL REGULATORY PROTEIN"/>
    <property type="match status" value="1"/>
</dbReference>
<dbReference type="CDD" id="cd00067">
    <property type="entry name" value="GAL4"/>
    <property type="match status" value="1"/>
</dbReference>
<evidence type="ECO:0000256" key="2">
    <source>
        <dbReference type="ARBA" id="ARBA00023242"/>
    </source>
</evidence>
<evidence type="ECO:0000256" key="3">
    <source>
        <dbReference type="SAM" id="MobiDB-lite"/>
    </source>
</evidence>
<dbReference type="InterPro" id="IPR036864">
    <property type="entry name" value="Zn2-C6_fun-type_DNA-bd_sf"/>
</dbReference>
<comment type="caution">
    <text evidence="5">The sequence shown here is derived from an EMBL/GenBank/DDBJ whole genome shotgun (WGS) entry which is preliminary data.</text>
</comment>
<reference evidence="5" key="1">
    <citation type="journal article" date="2020" name="Stud. Mycol.">
        <title>101 Dothideomycetes genomes: a test case for predicting lifestyles and emergence of pathogens.</title>
        <authorList>
            <person name="Haridas S."/>
            <person name="Albert R."/>
            <person name="Binder M."/>
            <person name="Bloem J."/>
            <person name="Labutti K."/>
            <person name="Salamov A."/>
            <person name="Andreopoulos B."/>
            <person name="Baker S."/>
            <person name="Barry K."/>
            <person name="Bills G."/>
            <person name="Bluhm B."/>
            <person name="Cannon C."/>
            <person name="Castanera R."/>
            <person name="Culley D."/>
            <person name="Daum C."/>
            <person name="Ezra D."/>
            <person name="Gonzalez J."/>
            <person name="Henrissat B."/>
            <person name="Kuo A."/>
            <person name="Liang C."/>
            <person name="Lipzen A."/>
            <person name="Lutzoni F."/>
            <person name="Magnuson J."/>
            <person name="Mondo S."/>
            <person name="Nolan M."/>
            <person name="Ohm R."/>
            <person name="Pangilinan J."/>
            <person name="Park H.-J."/>
            <person name="Ramirez L."/>
            <person name="Alfaro M."/>
            <person name="Sun H."/>
            <person name="Tritt A."/>
            <person name="Yoshinaga Y."/>
            <person name="Zwiers L.-H."/>
            <person name="Turgeon B."/>
            <person name="Goodwin S."/>
            <person name="Spatafora J."/>
            <person name="Crous P."/>
            <person name="Grigoriev I."/>
        </authorList>
    </citation>
    <scope>NUCLEOTIDE SEQUENCE</scope>
    <source>
        <strain evidence="5">CBS 260.36</strain>
    </source>
</reference>
<dbReference type="Pfam" id="PF00172">
    <property type="entry name" value="Zn_clus"/>
    <property type="match status" value="1"/>
</dbReference>
<feature type="compositionally biased region" description="Polar residues" evidence="3">
    <location>
        <begin position="82"/>
        <end position="92"/>
    </location>
</feature>
<dbReference type="InterPro" id="IPR050613">
    <property type="entry name" value="Sec_Metabolite_Reg"/>
</dbReference>
<gene>
    <name evidence="5" type="ORF">K461DRAFT_246077</name>
</gene>
<evidence type="ECO:0000259" key="4">
    <source>
        <dbReference type="PROSITE" id="PS50048"/>
    </source>
</evidence>
<feature type="domain" description="Zn(2)-C6 fungal-type" evidence="4">
    <location>
        <begin position="10"/>
        <end position="42"/>
    </location>
</feature>
<feature type="region of interest" description="Disordered" evidence="3">
    <location>
        <begin position="48"/>
        <end position="92"/>
    </location>
</feature>
<dbReference type="PROSITE" id="PS00463">
    <property type="entry name" value="ZN2_CY6_FUNGAL_1"/>
    <property type="match status" value="1"/>
</dbReference>
<dbReference type="GO" id="GO:0000981">
    <property type="term" value="F:DNA-binding transcription factor activity, RNA polymerase II-specific"/>
    <property type="evidence" value="ECO:0007669"/>
    <property type="project" value="InterPro"/>
</dbReference>
<dbReference type="GO" id="GO:0005634">
    <property type="term" value="C:nucleus"/>
    <property type="evidence" value="ECO:0007669"/>
    <property type="project" value="UniProtKB-SubCell"/>
</dbReference>
<keyword evidence="6" id="KW-1185">Reference proteome</keyword>
<dbReference type="InterPro" id="IPR001138">
    <property type="entry name" value="Zn2Cys6_DnaBD"/>
</dbReference>
<dbReference type="SMART" id="SM00066">
    <property type="entry name" value="GAL4"/>
    <property type="match status" value="1"/>
</dbReference>
<comment type="subcellular location">
    <subcellularLocation>
        <location evidence="1">Nucleus</location>
    </subcellularLocation>
</comment>
<evidence type="ECO:0000313" key="5">
    <source>
        <dbReference type="EMBL" id="KAF2149359.1"/>
    </source>
</evidence>
<dbReference type="CDD" id="cd12148">
    <property type="entry name" value="fungal_TF_MHR"/>
    <property type="match status" value="1"/>
</dbReference>
<evidence type="ECO:0000313" key="6">
    <source>
        <dbReference type="Proteomes" id="UP000799439"/>
    </source>
</evidence>
<dbReference type="GO" id="GO:0008270">
    <property type="term" value="F:zinc ion binding"/>
    <property type="evidence" value="ECO:0007669"/>
    <property type="project" value="InterPro"/>
</dbReference>
<dbReference type="SUPFAM" id="SSF57701">
    <property type="entry name" value="Zn2/Cys6 DNA-binding domain"/>
    <property type="match status" value="1"/>
</dbReference>
<sequence>MPRVLRKLPACEPCRNAKLACDHAHPVCRRCHERDSAAECMYRASPFKKRRKQTPSGNTPGDRGHSQCPGPAVLTGVPSPPQSVTRSPQTYPNPGYLGSSSHTRLFGNVPSIEQSPDSTGCKTLADRRVNETNLSHGVKILEQIFTSIDVAYCVDLVRRWMDKGTNLALAEPFTTSCIETVEHLLRQPQSQERLRDLSGKLYQHSLTHLTSDLGAAATIHDLNLVFSHENARWETLGLFFTSVSRAKEDESDKSSLSNDVKLQRIAMEIADKCLEIALSLDCLNHLQVVFQYENYINHTIVDGDQSLNAYNRLGCVISSLFALGYHRQNENEMNGPDFLVELKQAVFARCYSADKNVSIFLGRPPRMSKRYCQFRPLSQGKSIFYSRTLSSWTETTAFSYMTDTWWAALCSVLKEDIQELSTIEDPGARSRQGATLQAQAEANWVAFPEHLRLEGQLMAFHRHPLQLDFMVSARLNHLHVLYLLRSALANRRPETDVTLVAISAEMVALTVEAILHRQHLINSGTSLVWKVAYYGLAAAGVLYMWLISDVCAAANQDTNVAKVIRDLNVLVAATDAGTLVGAGDPNYRLLTSATSAIGSLLDRLATKSVSSACMNTETNPDIFPTFLDTDTLDNGQSGLFGMHDFDADFWFNLEESPVLQL</sequence>
<accession>A0A9P4IYW4</accession>
<dbReference type="AlphaFoldDB" id="A0A9P4IYW4"/>
<proteinExistence type="predicted"/>
<keyword evidence="2" id="KW-0539">Nucleus</keyword>